<evidence type="ECO:0000256" key="3">
    <source>
        <dbReference type="ARBA" id="ARBA00022538"/>
    </source>
</evidence>
<dbReference type="Gene3D" id="1.10.287.70">
    <property type="match status" value="1"/>
</dbReference>
<dbReference type="Gene3D" id="1.10.3680.10">
    <property type="entry name" value="TerB-like"/>
    <property type="match status" value="1"/>
</dbReference>
<evidence type="ECO:0000256" key="7">
    <source>
        <dbReference type="ARBA" id="ARBA00022989"/>
    </source>
</evidence>
<evidence type="ECO:0000313" key="13">
    <source>
        <dbReference type="EMBL" id="TQV70258.1"/>
    </source>
</evidence>
<sequence>MGQLQRTIHEKLDPSDRSGPISRGLDLFLIALIAINVAAVILETVDSIETRFRMAFWVIEVISVAVFSVEYAARVWASPEDPEFRDRKHPRLAYMTSPLAIIDLVAILPFYLGFLVDMDLRFLRVLRLLRILKLTRYSPAMSMLLDVFREEANAFLAGFFILIVLLVLAASGAYLAEHQVQPEKFGSIPEAMWWAMATLTTVGYGDVVPITAAGQIFGSLVGVVGIGMAALPAGILASGLADLLRRRRAALTKQLRIALEDGVIDADEEQELEAMRRELGLSKRIAEEIRADVQKSRSDNLVGQCPHCGRNLN</sequence>
<gene>
    <name evidence="13" type="ORF">FKG95_28180</name>
</gene>
<keyword evidence="6" id="KW-0630">Potassium</keyword>
<feature type="transmembrane region" description="Helical" evidence="11">
    <location>
        <begin position="54"/>
        <end position="73"/>
    </location>
</feature>
<dbReference type="SUPFAM" id="SSF81324">
    <property type="entry name" value="Voltage-gated potassium channels"/>
    <property type="match status" value="1"/>
</dbReference>
<dbReference type="SUPFAM" id="SSF158682">
    <property type="entry name" value="TerB-like"/>
    <property type="match status" value="1"/>
</dbReference>
<reference evidence="13 14" key="1">
    <citation type="submission" date="2019-06" db="EMBL/GenBank/DDBJ databases">
        <title>Whole genome sequence for Rhodospirillaceae sp. R148.</title>
        <authorList>
            <person name="Wang G."/>
        </authorList>
    </citation>
    <scope>NUCLEOTIDE SEQUENCE [LARGE SCALE GENOMIC DNA]</scope>
    <source>
        <strain evidence="13 14">R148</strain>
    </source>
</reference>
<feature type="transmembrane region" description="Helical" evidence="11">
    <location>
        <begin position="154"/>
        <end position="176"/>
    </location>
</feature>
<comment type="subcellular location">
    <subcellularLocation>
        <location evidence="1">Membrane</location>
        <topology evidence="1">Multi-pass membrane protein</topology>
    </subcellularLocation>
</comment>
<dbReference type="AlphaFoldDB" id="A0A545SZ57"/>
<evidence type="ECO:0000256" key="5">
    <source>
        <dbReference type="ARBA" id="ARBA00022826"/>
    </source>
</evidence>
<evidence type="ECO:0000256" key="1">
    <source>
        <dbReference type="ARBA" id="ARBA00004141"/>
    </source>
</evidence>
<dbReference type="GO" id="GO:0008076">
    <property type="term" value="C:voltage-gated potassium channel complex"/>
    <property type="evidence" value="ECO:0007669"/>
    <property type="project" value="InterPro"/>
</dbReference>
<protein>
    <submittedName>
        <fullName evidence="13">Ion transporter</fullName>
    </submittedName>
</protein>
<keyword evidence="8" id="KW-0406">Ion transport</keyword>
<keyword evidence="10" id="KW-0407">Ion channel</keyword>
<dbReference type="Pfam" id="PF00520">
    <property type="entry name" value="Ion_trans"/>
    <property type="match status" value="1"/>
</dbReference>
<dbReference type="PANTHER" id="PTHR11537">
    <property type="entry name" value="VOLTAGE-GATED POTASSIUM CHANNEL"/>
    <property type="match status" value="1"/>
</dbReference>
<feature type="transmembrane region" description="Helical" evidence="11">
    <location>
        <begin position="20"/>
        <end position="42"/>
    </location>
</feature>
<evidence type="ECO:0000259" key="12">
    <source>
        <dbReference type="Pfam" id="PF00520"/>
    </source>
</evidence>
<feature type="domain" description="Ion transport" evidence="12">
    <location>
        <begin position="25"/>
        <end position="243"/>
    </location>
</feature>
<dbReference type="InterPro" id="IPR005821">
    <property type="entry name" value="Ion_trans_dom"/>
</dbReference>
<keyword evidence="3" id="KW-0633">Potassium transport</keyword>
<keyword evidence="5" id="KW-0631">Potassium channel</keyword>
<feature type="transmembrane region" description="Helical" evidence="11">
    <location>
        <begin position="216"/>
        <end position="244"/>
    </location>
</feature>
<dbReference type="InterPro" id="IPR028325">
    <property type="entry name" value="VG_K_chnl"/>
</dbReference>
<feature type="transmembrane region" description="Helical" evidence="11">
    <location>
        <begin position="188"/>
        <end position="204"/>
    </location>
</feature>
<accession>A0A545SZ57</accession>
<comment type="caution">
    <text evidence="13">The sequence shown here is derived from an EMBL/GenBank/DDBJ whole genome shotgun (WGS) entry which is preliminary data.</text>
</comment>
<dbReference type="GO" id="GO:0005249">
    <property type="term" value="F:voltage-gated potassium channel activity"/>
    <property type="evidence" value="ECO:0007669"/>
    <property type="project" value="InterPro"/>
</dbReference>
<evidence type="ECO:0000256" key="8">
    <source>
        <dbReference type="ARBA" id="ARBA00023065"/>
    </source>
</evidence>
<organism evidence="13 14">
    <name type="scientific">Denitrobaculum tricleocarpae</name>
    <dbReference type="NCBI Taxonomy" id="2591009"/>
    <lineage>
        <taxon>Bacteria</taxon>
        <taxon>Pseudomonadati</taxon>
        <taxon>Pseudomonadota</taxon>
        <taxon>Alphaproteobacteria</taxon>
        <taxon>Rhodospirillales</taxon>
        <taxon>Rhodospirillaceae</taxon>
        <taxon>Denitrobaculum</taxon>
    </lineage>
</organism>
<evidence type="ECO:0000313" key="14">
    <source>
        <dbReference type="Proteomes" id="UP000315252"/>
    </source>
</evidence>
<dbReference type="InterPro" id="IPR029024">
    <property type="entry name" value="TerB-like"/>
</dbReference>
<evidence type="ECO:0000256" key="10">
    <source>
        <dbReference type="ARBA" id="ARBA00023303"/>
    </source>
</evidence>
<name>A0A545SZ57_9PROT</name>
<feature type="transmembrane region" description="Helical" evidence="11">
    <location>
        <begin position="93"/>
        <end position="116"/>
    </location>
</feature>
<dbReference type="Proteomes" id="UP000315252">
    <property type="component" value="Unassembled WGS sequence"/>
</dbReference>
<keyword evidence="14" id="KW-1185">Reference proteome</keyword>
<keyword evidence="4 11" id="KW-0812">Transmembrane</keyword>
<dbReference type="EMBL" id="VHSH01000018">
    <property type="protein sequence ID" value="TQV70258.1"/>
    <property type="molecule type" value="Genomic_DNA"/>
</dbReference>
<evidence type="ECO:0000256" key="6">
    <source>
        <dbReference type="ARBA" id="ARBA00022958"/>
    </source>
</evidence>
<dbReference type="PRINTS" id="PR00169">
    <property type="entry name" value="KCHANNEL"/>
</dbReference>
<proteinExistence type="predicted"/>
<keyword evidence="9 11" id="KW-0472">Membrane</keyword>
<dbReference type="PANTHER" id="PTHR11537:SF254">
    <property type="entry name" value="POTASSIUM VOLTAGE-GATED CHANNEL PROTEIN SHAB"/>
    <property type="match status" value="1"/>
</dbReference>
<dbReference type="OrthoDB" id="9799090at2"/>
<dbReference type="GO" id="GO:0001508">
    <property type="term" value="P:action potential"/>
    <property type="evidence" value="ECO:0007669"/>
    <property type="project" value="TreeGrafter"/>
</dbReference>
<keyword evidence="7 11" id="KW-1133">Transmembrane helix</keyword>
<evidence type="ECO:0000256" key="4">
    <source>
        <dbReference type="ARBA" id="ARBA00022692"/>
    </source>
</evidence>
<dbReference type="RefSeq" id="WP_142899809.1">
    <property type="nucleotide sequence ID" value="NZ_ML660069.1"/>
</dbReference>
<evidence type="ECO:0000256" key="11">
    <source>
        <dbReference type="SAM" id="Phobius"/>
    </source>
</evidence>
<evidence type="ECO:0000256" key="9">
    <source>
        <dbReference type="ARBA" id="ARBA00023136"/>
    </source>
</evidence>
<keyword evidence="2" id="KW-0813">Transport</keyword>
<evidence type="ECO:0000256" key="2">
    <source>
        <dbReference type="ARBA" id="ARBA00022448"/>
    </source>
</evidence>